<dbReference type="InterPro" id="IPR023214">
    <property type="entry name" value="HAD_sf"/>
</dbReference>
<dbReference type="InterPro" id="IPR023198">
    <property type="entry name" value="PGP-like_dom2"/>
</dbReference>
<dbReference type="InterPro" id="IPR036412">
    <property type="entry name" value="HAD-like_sf"/>
</dbReference>
<reference evidence="1" key="2">
    <citation type="journal article" date="2021" name="PeerJ">
        <title>Extensive microbial diversity within the chicken gut microbiome revealed by metagenomics and culture.</title>
        <authorList>
            <person name="Gilroy R."/>
            <person name="Ravi A."/>
            <person name="Getino M."/>
            <person name="Pursley I."/>
            <person name="Horton D.L."/>
            <person name="Alikhan N.F."/>
            <person name="Baker D."/>
            <person name="Gharbi K."/>
            <person name="Hall N."/>
            <person name="Watson M."/>
            <person name="Adriaenssens E.M."/>
            <person name="Foster-Nyarko E."/>
            <person name="Jarju S."/>
            <person name="Secka A."/>
            <person name="Antonio M."/>
            <person name="Oren A."/>
            <person name="Chaudhuri R.R."/>
            <person name="La Ragione R."/>
            <person name="Hildebrand F."/>
            <person name="Pallen M.J."/>
        </authorList>
    </citation>
    <scope>NUCLEOTIDE SEQUENCE</scope>
    <source>
        <strain evidence="1">CHK152-2994</strain>
    </source>
</reference>
<dbReference type="AlphaFoldDB" id="A0A9D1FUP3"/>
<gene>
    <name evidence="1" type="ORF">IAD41_02215</name>
</gene>
<accession>A0A9D1FUP3</accession>
<sequence length="80" mass="9469">MKYKGIIFDFNGTLLFDSEKHLEAWREYSKQLRGTPFTDEEMRDYMFGRTNEDIIAYAIGKKPDPELVNKLGLEKEAVYR</sequence>
<reference evidence="1" key="1">
    <citation type="submission" date="2020-10" db="EMBL/GenBank/DDBJ databases">
        <authorList>
            <person name="Gilroy R."/>
        </authorList>
    </citation>
    <scope>NUCLEOTIDE SEQUENCE</scope>
    <source>
        <strain evidence="1">CHK152-2994</strain>
    </source>
</reference>
<evidence type="ECO:0000313" key="1">
    <source>
        <dbReference type="EMBL" id="HIS82407.1"/>
    </source>
</evidence>
<dbReference type="SUPFAM" id="SSF56784">
    <property type="entry name" value="HAD-like"/>
    <property type="match status" value="1"/>
</dbReference>
<proteinExistence type="predicted"/>
<dbReference type="EMBL" id="DVJO01000050">
    <property type="protein sequence ID" value="HIS82407.1"/>
    <property type="molecule type" value="Genomic_DNA"/>
</dbReference>
<evidence type="ECO:0000313" key="2">
    <source>
        <dbReference type="Proteomes" id="UP000824139"/>
    </source>
</evidence>
<comment type="caution">
    <text evidence="1">The sequence shown here is derived from an EMBL/GenBank/DDBJ whole genome shotgun (WGS) entry which is preliminary data.</text>
</comment>
<dbReference type="Gene3D" id="1.10.150.240">
    <property type="entry name" value="Putative phosphatase, domain 2"/>
    <property type="match status" value="1"/>
</dbReference>
<protein>
    <submittedName>
        <fullName evidence="1">HAD family phosphatase</fullName>
    </submittedName>
</protein>
<organism evidence="1 2">
    <name type="scientific">Candidatus Scatenecus faecavium</name>
    <dbReference type="NCBI Taxonomy" id="2840915"/>
    <lineage>
        <taxon>Bacteria</taxon>
        <taxon>Candidatus Scatenecus</taxon>
    </lineage>
</organism>
<name>A0A9D1FUP3_9BACT</name>
<dbReference type="Gene3D" id="3.40.50.1000">
    <property type="entry name" value="HAD superfamily/HAD-like"/>
    <property type="match status" value="1"/>
</dbReference>
<dbReference type="Proteomes" id="UP000824139">
    <property type="component" value="Unassembled WGS sequence"/>
</dbReference>